<sequence length="121" mass="13644">MPIYRPVVLLLLTTALTLTVSAEVLHPSKPPATCTKKGFVPVCFSSEDYNDPKKKLVKAKFQPTDKNCYHYRGENLERTRCCGQKVSQLKPDHEGFIFIPREVIVHGSIDKPEQGDKLDCV</sequence>
<evidence type="ECO:0000256" key="1">
    <source>
        <dbReference type="SAM" id="SignalP"/>
    </source>
</evidence>
<dbReference type="GeneID" id="10531643"/>
<keyword evidence="1" id="KW-0732">Signal</keyword>
<gene>
    <name evidence="2" type="ORF">PGTG_17560</name>
</gene>
<dbReference type="HOGENOM" id="CLU_2039146_0_0_1"/>
<keyword evidence="3" id="KW-1185">Reference proteome</keyword>
<dbReference type="EMBL" id="DS178350">
    <property type="protein sequence ID" value="EFP91704.1"/>
    <property type="molecule type" value="Genomic_DNA"/>
</dbReference>
<feature type="signal peptide" evidence="1">
    <location>
        <begin position="1"/>
        <end position="22"/>
    </location>
</feature>
<proteinExistence type="predicted"/>
<organism evidence="2 3">
    <name type="scientific">Puccinia graminis f. sp. tritici (strain CRL 75-36-700-3 / race SCCL)</name>
    <name type="common">Black stem rust fungus</name>
    <dbReference type="NCBI Taxonomy" id="418459"/>
    <lineage>
        <taxon>Eukaryota</taxon>
        <taxon>Fungi</taxon>
        <taxon>Dikarya</taxon>
        <taxon>Basidiomycota</taxon>
        <taxon>Pucciniomycotina</taxon>
        <taxon>Pucciniomycetes</taxon>
        <taxon>Pucciniales</taxon>
        <taxon>Pucciniaceae</taxon>
        <taxon>Puccinia</taxon>
    </lineage>
</organism>
<dbReference type="RefSeq" id="XP_003336123.1">
    <property type="nucleotide sequence ID" value="XM_003336075.1"/>
</dbReference>
<accession>E3L579</accession>
<protein>
    <submittedName>
        <fullName evidence="2">Uncharacterized protein</fullName>
    </submittedName>
</protein>
<reference evidence="3" key="2">
    <citation type="journal article" date="2011" name="Proc. Natl. Acad. Sci. U.S.A.">
        <title>Obligate biotrophy features unraveled by the genomic analysis of rust fungi.</title>
        <authorList>
            <person name="Duplessis S."/>
            <person name="Cuomo C.A."/>
            <person name="Lin Y.-C."/>
            <person name="Aerts A."/>
            <person name="Tisserant E."/>
            <person name="Veneault-Fourrey C."/>
            <person name="Joly D.L."/>
            <person name="Hacquard S."/>
            <person name="Amselem J."/>
            <person name="Cantarel B.L."/>
            <person name="Chiu R."/>
            <person name="Coutinho P.M."/>
            <person name="Feau N."/>
            <person name="Field M."/>
            <person name="Frey P."/>
            <person name="Gelhaye E."/>
            <person name="Goldberg J."/>
            <person name="Grabherr M.G."/>
            <person name="Kodira C.D."/>
            <person name="Kohler A."/>
            <person name="Kuees U."/>
            <person name="Lindquist E.A."/>
            <person name="Lucas S.M."/>
            <person name="Mago R."/>
            <person name="Mauceli E."/>
            <person name="Morin E."/>
            <person name="Murat C."/>
            <person name="Pangilinan J.L."/>
            <person name="Park R."/>
            <person name="Pearson M."/>
            <person name="Quesneville H."/>
            <person name="Rouhier N."/>
            <person name="Sakthikumar S."/>
            <person name="Salamov A.A."/>
            <person name="Schmutz J."/>
            <person name="Selles B."/>
            <person name="Shapiro H."/>
            <person name="Tanguay P."/>
            <person name="Tuskan G.A."/>
            <person name="Henrissat B."/>
            <person name="Van de Peer Y."/>
            <person name="Rouze P."/>
            <person name="Ellis J.G."/>
            <person name="Dodds P.N."/>
            <person name="Schein J.E."/>
            <person name="Zhong S."/>
            <person name="Hamelin R.C."/>
            <person name="Grigoriev I.V."/>
            <person name="Szabo L.J."/>
            <person name="Martin F."/>
        </authorList>
    </citation>
    <scope>NUCLEOTIDE SEQUENCE [LARGE SCALE GENOMIC DNA]</scope>
    <source>
        <strain evidence="3">CRL 75-36-700-3 / race SCCL</strain>
    </source>
</reference>
<dbReference type="InParanoid" id="E3L579"/>
<reference key="1">
    <citation type="submission" date="2007-01" db="EMBL/GenBank/DDBJ databases">
        <title>The Genome Sequence of Puccinia graminis f. sp. tritici Strain CRL 75-36-700-3.</title>
        <authorList>
            <consortium name="The Broad Institute Genome Sequencing Platform"/>
            <person name="Birren B."/>
            <person name="Lander E."/>
            <person name="Galagan J."/>
            <person name="Nusbaum C."/>
            <person name="Devon K."/>
            <person name="Cuomo C."/>
            <person name="Jaffe D."/>
            <person name="Butler J."/>
            <person name="Alvarez P."/>
            <person name="Gnerre S."/>
            <person name="Grabherr M."/>
            <person name="Mauceli E."/>
            <person name="Brockman W."/>
            <person name="Young S."/>
            <person name="LaButti K."/>
            <person name="Sykes S."/>
            <person name="DeCaprio D."/>
            <person name="Crawford M."/>
            <person name="Koehrsen M."/>
            <person name="Engels R."/>
            <person name="Montgomery P."/>
            <person name="Pearson M."/>
            <person name="Howarth C."/>
            <person name="Larson L."/>
            <person name="White J."/>
            <person name="Zeng Q."/>
            <person name="Kodira C."/>
            <person name="Yandava C."/>
            <person name="Alvarado L."/>
            <person name="O'Leary S."/>
            <person name="Szabo L."/>
            <person name="Dean R."/>
            <person name="Schein J."/>
        </authorList>
    </citation>
    <scope>NUCLEOTIDE SEQUENCE</scope>
    <source>
        <strain>CRL 75-36-700-3</strain>
    </source>
</reference>
<dbReference type="Proteomes" id="UP000008783">
    <property type="component" value="Unassembled WGS sequence"/>
</dbReference>
<dbReference type="VEuPathDB" id="FungiDB:PGTG_17560"/>
<dbReference type="AlphaFoldDB" id="E3L579"/>
<name>E3L579_PUCGT</name>
<dbReference type="OrthoDB" id="2496958at2759"/>
<evidence type="ECO:0000313" key="3">
    <source>
        <dbReference type="Proteomes" id="UP000008783"/>
    </source>
</evidence>
<evidence type="ECO:0000313" key="2">
    <source>
        <dbReference type="EMBL" id="EFP91704.1"/>
    </source>
</evidence>
<dbReference type="KEGG" id="pgr:PGTG_17560"/>
<feature type="chain" id="PRO_5003174037" evidence="1">
    <location>
        <begin position="23"/>
        <end position="121"/>
    </location>
</feature>